<proteinExistence type="predicted"/>
<protein>
    <submittedName>
        <fullName evidence="1">Uncharacterized protein</fullName>
    </submittedName>
</protein>
<evidence type="ECO:0000313" key="2">
    <source>
        <dbReference type="Proteomes" id="UP001152747"/>
    </source>
</evidence>
<gene>
    <name evidence="1" type="ORF">CAMP_LOCUS12442</name>
</gene>
<sequence>MPVYKYNEKWFNSSKELLEAMMKDGIVKEVNYSEISILKEYNAREFLRMALEHINDETPPNLSEASFKLRLAVVNTVQLFYLNLSNIYLASHRALSFFYDIAINKMTEIPLAIRLERAWSCAEKLRHSSACSIDEFGELYEKIKFFAMDFPKIEINIEVESELLDDKNNFEIVAFSGEKLQFGGKEYSPKYTIF</sequence>
<reference evidence="1" key="1">
    <citation type="submission" date="2022-11" db="EMBL/GenBank/DDBJ databases">
        <authorList>
            <person name="Kikuchi T."/>
        </authorList>
    </citation>
    <scope>NUCLEOTIDE SEQUENCE</scope>
    <source>
        <strain evidence="1">PS1010</strain>
    </source>
</reference>
<dbReference type="AlphaFoldDB" id="A0A9P1IR64"/>
<dbReference type="Proteomes" id="UP001152747">
    <property type="component" value="Unassembled WGS sequence"/>
</dbReference>
<accession>A0A9P1IR64</accession>
<keyword evidence="2" id="KW-1185">Reference proteome</keyword>
<evidence type="ECO:0000313" key="1">
    <source>
        <dbReference type="EMBL" id="CAI5449805.1"/>
    </source>
</evidence>
<organism evidence="1 2">
    <name type="scientific">Caenorhabditis angaria</name>
    <dbReference type="NCBI Taxonomy" id="860376"/>
    <lineage>
        <taxon>Eukaryota</taxon>
        <taxon>Metazoa</taxon>
        <taxon>Ecdysozoa</taxon>
        <taxon>Nematoda</taxon>
        <taxon>Chromadorea</taxon>
        <taxon>Rhabditida</taxon>
        <taxon>Rhabditina</taxon>
        <taxon>Rhabditomorpha</taxon>
        <taxon>Rhabditoidea</taxon>
        <taxon>Rhabditidae</taxon>
        <taxon>Peloderinae</taxon>
        <taxon>Caenorhabditis</taxon>
    </lineage>
</organism>
<comment type="caution">
    <text evidence="1">The sequence shown here is derived from an EMBL/GenBank/DDBJ whole genome shotgun (WGS) entry which is preliminary data.</text>
</comment>
<name>A0A9P1IR64_9PELO</name>
<dbReference type="EMBL" id="CANHGI010000004">
    <property type="protein sequence ID" value="CAI5449805.1"/>
    <property type="molecule type" value="Genomic_DNA"/>
</dbReference>